<dbReference type="PANTHER" id="PTHR33248">
    <property type="entry name" value="ZINC ION-BINDING PROTEIN"/>
    <property type="match status" value="1"/>
</dbReference>
<dbReference type="InterPro" id="IPR010666">
    <property type="entry name" value="Znf_GRF"/>
</dbReference>
<name>A0ABC8J525_ERUVS</name>
<keyword evidence="7" id="KW-1185">Reference proteome</keyword>
<evidence type="ECO:0000313" key="6">
    <source>
        <dbReference type="EMBL" id="CAH8313204.1"/>
    </source>
</evidence>
<evidence type="ECO:0000256" key="1">
    <source>
        <dbReference type="ARBA" id="ARBA00022723"/>
    </source>
</evidence>
<reference evidence="6 7" key="1">
    <citation type="submission" date="2022-03" db="EMBL/GenBank/DDBJ databases">
        <authorList>
            <person name="Macdonald S."/>
            <person name="Ahmed S."/>
            <person name="Newling K."/>
        </authorList>
    </citation>
    <scope>NUCLEOTIDE SEQUENCE [LARGE SCALE GENOMIC DNA]</scope>
</reference>
<evidence type="ECO:0000256" key="4">
    <source>
        <dbReference type="PROSITE-ProRule" id="PRU01343"/>
    </source>
</evidence>
<evidence type="ECO:0000259" key="5">
    <source>
        <dbReference type="PROSITE" id="PS51999"/>
    </source>
</evidence>
<dbReference type="Proteomes" id="UP001642260">
    <property type="component" value="Unassembled WGS sequence"/>
</dbReference>
<organism evidence="6 7">
    <name type="scientific">Eruca vesicaria subsp. sativa</name>
    <name type="common">Garden rocket</name>
    <name type="synonym">Eruca sativa</name>
    <dbReference type="NCBI Taxonomy" id="29727"/>
    <lineage>
        <taxon>Eukaryota</taxon>
        <taxon>Viridiplantae</taxon>
        <taxon>Streptophyta</taxon>
        <taxon>Embryophyta</taxon>
        <taxon>Tracheophyta</taxon>
        <taxon>Spermatophyta</taxon>
        <taxon>Magnoliopsida</taxon>
        <taxon>eudicotyledons</taxon>
        <taxon>Gunneridae</taxon>
        <taxon>Pentapetalae</taxon>
        <taxon>rosids</taxon>
        <taxon>malvids</taxon>
        <taxon>Brassicales</taxon>
        <taxon>Brassicaceae</taxon>
        <taxon>Brassiceae</taxon>
        <taxon>Eruca</taxon>
    </lineage>
</organism>
<dbReference type="GO" id="GO:0008270">
    <property type="term" value="F:zinc ion binding"/>
    <property type="evidence" value="ECO:0007669"/>
    <property type="project" value="UniProtKB-KW"/>
</dbReference>
<evidence type="ECO:0000256" key="3">
    <source>
        <dbReference type="ARBA" id="ARBA00022833"/>
    </source>
</evidence>
<dbReference type="EMBL" id="CAKOAT010077377">
    <property type="protein sequence ID" value="CAH8313204.1"/>
    <property type="molecule type" value="Genomic_DNA"/>
</dbReference>
<keyword evidence="1" id="KW-0479">Metal-binding</keyword>
<dbReference type="PROSITE" id="PS51999">
    <property type="entry name" value="ZF_GRF"/>
    <property type="match status" value="1"/>
</dbReference>
<sequence>MPIDTCSPDLQLRIPISKFQNWFYYHWLSTSSVNLTMSSSSSSSRQEARRHVYGVPTKCWCGQPLDTWVSETKENPGRRFYRCRIALQHKTESHLFKWIEEALLDEIRIVDAKHMDLLNDFQALTIKTQAQLDSQRNWIGSRDEQLKKEMLQMTTSIDEATKKMT</sequence>
<feature type="domain" description="GRF-type" evidence="5">
    <location>
        <begin position="59"/>
        <end position="102"/>
    </location>
</feature>
<dbReference type="Pfam" id="PF06839">
    <property type="entry name" value="Zn_ribbon_GRF"/>
    <property type="match status" value="1"/>
</dbReference>
<accession>A0ABC8J525</accession>
<proteinExistence type="predicted"/>
<protein>
    <recommendedName>
        <fullName evidence="5">GRF-type domain-containing protein</fullName>
    </recommendedName>
</protein>
<gene>
    <name evidence="6" type="ORF">ERUC_LOCUS6628</name>
</gene>
<keyword evidence="3" id="KW-0862">Zinc</keyword>
<evidence type="ECO:0000313" key="7">
    <source>
        <dbReference type="Proteomes" id="UP001642260"/>
    </source>
</evidence>
<evidence type="ECO:0000256" key="2">
    <source>
        <dbReference type="ARBA" id="ARBA00022771"/>
    </source>
</evidence>
<keyword evidence="2 4" id="KW-0863">Zinc-finger</keyword>
<comment type="caution">
    <text evidence="6">The sequence shown here is derived from an EMBL/GenBank/DDBJ whole genome shotgun (WGS) entry which is preliminary data.</text>
</comment>
<dbReference type="AlphaFoldDB" id="A0ABC8J525"/>